<feature type="region of interest" description="Disordered" evidence="1">
    <location>
        <begin position="1"/>
        <end position="26"/>
    </location>
</feature>
<comment type="caution">
    <text evidence="2">The sequence shown here is derived from an EMBL/GenBank/DDBJ whole genome shotgun (WGS) entry which is preliminary data.</text>
</comment>
<accession>A0A5B7GFF8</accession>
<evidence type="ECO:0000313" key="3">
    <source>
        <dbReference type="Proteomes" id="UP000324222"/>
    </source>
</evidence>
<protein>
    <submittedName>
        <fullName evidence="2">Uncharacterized protein</fullName>
    </submittedName>
</protein>
<dbReference type="AlphaFoldDB" id="A0A5B7GFF8"/>
<name>A0A5B7GFF8_PORTR</name>
<keyword evidence="3" id="KW-1185">Reference proteome</keyword>
<dbReference type="Proteomes" id="UP000324222">
    <property type="component" value="Unassembled WGS sequence"/>
</dbReference>
<evidence type="ECO:0000313" key="2">
    <source>
        <dbReference type="EMBL" id="MPC56316.1"/>
    </source>
</evidence>
<organism evidence="2 3">
    <name type="scientific">Portunus trituberculatus</name>
    <name type="common">Swimming crab</name>
    <name type="synonym">Neptunus trituberculatus</name>
    <dbReference type="NCBI Taxonomy" id="210409"/>
    <lineage>
        <taxon>Eukaryota</taxon>
        <taxon>Metazoa</taxon>
        <taxon>Ecdysozoa</taxon>
        <taxon>Arthropoda</taxon>
        <taxon>Crustacea</taxon>
        <taxon>Multicrustacea</taxon>
        <taxon>Malacostraca</taxon>
        <taxon>Eumalacostraca</taxon>
        <taxon>Eucarida</taxon>
        <taxon>Decapoda</taxon>
        <taxon>Pleocyemata</taxon>
        <taxon>Brachyura</taxon>
        <taxon>Eubrachyura</taxon>
        <taxon>Portunoidea</taxon>
        <taxon>Portunidae</taxon>
        <taxon>Portuninae</taxon>
        <taxon>Portunus</taxon>
    </lineage>
</organism>
<sequence>MVRAVSPSAGSARTLLFSPGGASGGVCEKGSPSLRGCLMPTLSRNVQISRARRHRHQPMGG</sequence>
<reference evidence="2 3" key="1">
    <citation type="submission" date="2019-05" db="EMBL/GenBank/DDBJ databases">
        <title>Another draft genome of Portunus trituberculatus and its Hox gene families provides insights of decapod evolution.</title>
        <authorList>
            <person name="Jeong J.-H."/>
            <person name="Song I."/>
            <person name="Kim S."/>
            <person name="Choi T."/>
            <person name="Kim D."/>
            <person name="Ryu S."/>
            <person name="Kim W."/>
        </authorList>
    </citation>
    <scope>NUCLEOTIDE SEQUENCE [LARGE SCALE GENOMIC DNA]</scope>
    <source>
        <tissue evidence="2">Muscle</tissue>
    </source>
</reference>
<proteinExistence type="predicted"/>
<dbReference type="EMBL" id="VSRR010013847">
    <property type="protein sequence ID" value="MPC56316.1"/>
    <property type="molecule type" value="Genomic_DNA"/>
</dbReference>
<evidence type="ECO:0000256" key="1">
    <source>
        <dbReference type="SAM" id="MobiDB-lite"/>
    </source>
</evidence>
<gene>
    <name evidence="2" type="ORF">E2C01_050269</name>
</gene>